<accession>A0A2P2NEC3</accession>
<sequence length="18" mass="2193">MLSMLYIVHPCLFYDMLC</sequence>
<protein>
    <submittedName>
        <fullName evidence="1">Uncharacterized protein</fullName>
    </submittedName>
</protein>
<organism evidence="1">
    <name type="scientific">Rhizophora mucronata</name>
    <name type="common">Asiatic mangrove</name>
    <dbReference type="NCBI Taxonomy" id="61149"/>
    <lineage>
        <taxon>Eukaryota</taxon>
        <taxon>Viridiplantae</taxon>
        <taxon>Streptophyta</taxon>
        <taxon>Embryophyta</taxon>
        <taxon>Tracheophyta</taxon>
        <taxon>Spermatophyta</taxon>
        <taxon>Magnoliopsida</taxon>
        <taxon>eudicotyledons</taxon>
        <taxon>Gunneridae</taxon>
        <taxon>Pentapetalae</taxon>
        <taxon>rosids</taxon>
        <taxon>fabids</taxon>
        <taxon>Malpighiales</taxon>
        <taxon>Rhizophoraceae</taxon>
        <taxon>Rhizophora</taxon>
    </lineage>
</organism>
<reference evidence="1" key="1">
    <citation type="submission" date="2018-02" db="EMBL/GenBank/DDBJ databases">
        <title>Rhizophora mucronata_Transcriptome.</title>
        <authorList>
            <person name="Meera S.P."/>
            <person name="Sreeshan A."/>
            <person name="Augustine A."/>
        </authorList>
    </citation>
    <scope>NUCLEOTIDE SEQUENCE</scope>
    <source>
        <tissue evidence="1">Leaf</tissue>
    </source>
</reference>
<proteinExistence type="predicted"/>
<dbReference type="AlphaFoldDB" id="A0A2P2NEC3"/>
<evidence type="ECO:0000313" key="1">
    <source>
        <dbReference type="EMBL" id="MBX40822.1"/>
    </source>
</evidence>
<name>A0A2P2NEC3_RHIMU</name>
<dbReference type="EMBL" id="GGEC01060338">
    <property type="protein sequence ID" value="MBX40822.1"/>
    <property type="molecule type" value="Transcribed_RNA"/>
</dbReference>